<name>A0A5J5G372_9GAMM</name>
<sequence>MTSGDSIHLKTLFFDDILTHSEALSLWPQHYNQLTPGVFAGYLQDLQITGGRIFCEKMRCRAAQHTLTPRGTLNILIIISVCYAPSPGLTHTTLPAGLFRRRRCCLTHHRGPYQDINGPPFRRRGVAASPGDRRALQPITDIETMAGGPLNSSTTLPTQYHIPAT</sequence>
<keyword evidence="3" id="KW-1185">Reference proteome</keyword>
<dbReference type="AlphaFoldDB" id="A0A5J5G372"/>
<reference evidence="2 3" key="1">
    <citation type="submission" date="2019-09" db="EMBL/GenBank/DDBJ databases">
        <authorList>
            <person name="Li Y."/>
        </authorList>
    </citation>
    <scope>NUCLEOTIDE SEQUENCE [LARGE SCALE GENOMIC DNA]</scope>
    <source>
        <strain evidence="2 3">L3-3HA</strain>
    </source>
</reference>
<comment type="caution">
    <text evidence="2">The sequence shown here is derived from an EMBL/GenBank/DDBJ whole genome shotgun (WGS) entry which is preliminary data.</text>
</comment>
<dbReference type="EMBL" id="VYKJ01000004">
    <property type="protein sequence ID" value="KAA9000523.1"/>
    <property type="molecule type" value="Genomic_DNA"/>
</dbReference>
<evidence type="ECO:0000313" key="3">
    <source>
        <dbReference type="Proteomes" id="UP000335415"/>
    </source>
</evidence>
<dbReference type="OrthoDB" id="6003540at2"/>
<dbReference type="Proteomes" id="UP000335415">
    <property type="component" value="Unassembled WGS sequence"/>
</dbReference>
<organism evidence="2 3">
    <name type="scientific">Affinibrenneria salicis</name>
    <dbReference type="NCBI Taxonomy" id="2590031"/>
    <lineage>
        <taxon>Bacteria</taxon>
        <taxon>Pseudomonadati</taxon>
        <taxon>Pseudomonadota</taxon>
        <taxon>Gammaproteobacteria</taxon>
        <taxon>Enterobacterales</taxon>
        <taxon>Pectobacteriaceae</taxon>
        <taxon>Affinibrenneria</taxon>
    </lineage>
</organism>
<accession>A0A5J5G372</accession>
<gene>
    <name evidence="2" type="ORF">FJU30_09795</name>
</gene>
<evidence type="ECO:0000256" key="1">
    <source>
        <dbReference type="SAM" id="MobiDB-lite"/>
    </source>
</evidence>
<proteinExistence type="predicted"/>
<protein>
    <submittedName>
        <fullName evidence="2">Uncharacterized protein</fullName>
    </submittedName>
</protein>
<dbReference type="RefSeq" id="WP_150434791.1">
    <property type="nucleotide sequence ID" value="NZ_VYKJ01000004.1"/>
</dbReference>
<feature type="region of interest" description="Disordered" evidence="1">
    <location>
        <begin position="144"/>
        <end position="165"/>
    </location>
</feature>
<evidence type="ECO:0000313" key="2">
    <source>
        <dbReference type="EMBL" id="KAA9000523.1"/>
    </source>
</evidence>